<feature type="region of interest" description="Disordered" evidence="1">
    <location>
        <begin position="169"/>
        <end position="190"/>
    </location>
</feature>
<reference evidence="3" key="2">
    <citation type="submission" date="2015-11" db="EMBL/GenBank/DDBJ databases">
        <authorList>
            <person name="Zhang Y."/>
            <person name="Guo Z."/>
        </authorList>
    </citation>
    <scope>NUCLEOTIDE SEQUENCE</scope>
</reference>
<evidence type="ECO:0000256" key="1">
    <source>
        <dbReference type="SAM" id="MobiDB-lite"/>
    </source>
</evidence>
<evidence type="ECO:0000256" key="2">
    <source>
        <dbReference type="SAM" id="SignalP"/>
    </source>
</evidence>
<keyword evidence="2" id="KW-0732">Signal</keyword>
<proteinExistence type="predicted"/>
<feature type="compositionally biased region" description="Basic and acidic residues" evidence="1">
    <location>
        <begin position="178"/>
        <end position="190"/>
    </location>
</feature>
<dbReference type="AlphaFoldDB" id="A0A087VXS2"/>
<dbReference type="OMA" id="NGFGRYP"/>
<evidence type="ECO:0000313" key="3">
    <source>
        <dbReference type="EMBL" id="CDI96952.1"/>
    </source>
</evidence>
<sequence>MKGIRIHGMLSLLLLSILSLYAMPGFGATVYPSGYRSGMGYNPPPFGQHDYRGGMAPGAVSYGGYMPPLSHGIPMQNGFGRYPFYGPHGTLPYGSPGFPGMGGSHPFDRCNGGNCGYWGGCQGGHCGEFYDFRPCHTPECFDGPIHGFDCIGGYCGRVCNGATCRDFAKQSCPGKSSPEPEDKENAKKET</sequence>
<gene>
    <name evidence="3" type="ORF">EmuJ_000068600</name>
</gene>
<feature type="signal peptide" evidence="2">
    <location>
        <begin position="1"/>
        <end position="27"/>
    </location>
</feature>
<protein>
    <submittedName>
        <fullName evidence="3">Expressed conserved protein</fullName>
    </submittedName>
</protein>
<evidence type="ECO:0000313" key="4">
    <source>
        <dbReference type="Proteomes" id="UP000017246"/>
    </source>
</evidence>
<name>A0A087VXS2_ECHMU</name>
<dbReference type="EMBL" id="LN902843">
    <property type="protein sequence ID" value="CDI96952.1"/>
    <property type="molecule type" value="Genomic_DNA"/>
</dbReference>
<feature type="chain" id="PRO_5001831609" evidence="2">
    <location>
        <begin position="28"/>
        <end position="190"/>
    </location>
</feature>
<dbReference type="Proteomes" id="UP000017246">
    <property type="component" value="Unassembled WGS sequence"/>
</dbReference>
<reference evidence="3" key="1">
    <citation type="journal article" date="2013" name="Nature">
        <title>The genomes of four tapeworm species reveal adaptations to parasitism.</title>
        <authorList>
            <person name="Tsai I.J."/>
            <person name="Zarowiecki M."/>
            <person name="Holroyd N."/>
            <person name="Garciarrubio A."/>
            <person name="Sanchez-Flores A."/>
            <person name="Brooks K.L."/>
            <person name="Tracey A."/>
            <person name="Bobes R.J."/>
            <person name="Fragoso G."/>
            <person name="Sciutto E."/>
            <person name="Aslett M."/>
            <person name="Beasley H."/>
            <person name="Bennett H.M."/>
            <person name="Cai J."/>
            <person name="Camicia F."/>
            <person name="Clark R."/>
            <person name="Cucher M."/>
            <person name="De Silva N."/>
            <person name="Day T.A."/>
            <person name="Deplazes P."/>
            <person name="Estrada K."/>
            <person name="Fernandez C."/>
            <person name="Holland P.W."/>
            <person name="Hou J."/>
            <person name="Hu S."/>
            <person name="Huckvale T."/>
            <person name="Hung S.S."/>
            <person name="Kamenetzky L."/>
            <person name="Keane J.A."/>
            <person name="Kiss F."/>
            <person name="Koziol U."/>
            <person name="Lambert O."/>
            <person name="Liu K."/>
            <person name="Luo X."/>
            <person name="Luo Y."/>
            <person name="Macchiaroli N."/>
            <person name="Nichol S."/>
            <person name="Paps J."/>
            <person name="Parkinson J."/>
            <person name="Pouchkina-Stantcheva N."/>
            <person name="Riddiford N."/>
            <person name="Rosenzvit M."/>
            <person name="Salinas G."/>
            <person name="Wasmuth J.D."/>
            <person name="Zamanian M."/>
            <person name="Zheng Y."/>
            <person name="Cai X."/>
            <person name="Soberon X."/>
            <person name="Olson P.D."/>
            <person name="Laclette J.P."/>
            <person name="Brehm K."/>
            <person name="Berriman M."/>
            <person name="Garciarrubio A."/>
            <person name="Bobes R.J."/>
            <person name="Fragoso G."/>
            <person name="Sanchez-Flores A."/>
            <person name="Estrada K."/>
            <person name="Cevallos M.A."/>
            <person name="Morett E."/>
            <person name="Gonzalez V."/>
            <person name="Portillo T."/>
            <person name="Ochoa-Leyva A."/>
            <person name="Jose M.V."/>
            <person name="Sciutto E."/>
            <person name="Landa A."/>
            <person name="Jimenez L."/>
            <person name="Valdes V."/>
            <person name="Carrero J.C."/>
            <person name="Larralde C."/>
            <person name="Morales-Montor J."/>
            <person name="Limon-Lason J."/>
            <person name="Soberon X."/>
            <person name="Laclette J.P."/>
        </authorList>
    </citation>
    <scope>NUCLEOTIDE SEQUENCE [LARGE SCALE GENOMIC DNA]</scope>
</reference>
<accession>A0A087VXS2</accession>
<keyword evidence="4" id="KW-1185">Reference proteome</keyword>
<dbReference type="STRING" id="6211.A0A087VXS2"/>
<dbReference type="OrthoDB" id="6239640at2759"/>
<organism evidence="3 4">
    <name type="scientific">Echinococcus multilocularis</name>
    <name type="common">Fox tapeworm</name>
    <dbReference type="NCBI Taxonomy" id="6211"/>
    <lineage>
        <taxon>Eukaryota</taxon>
        <taxon>Metazoa</taxon>
        <taxon>Spiralia</taxon>
        <taxon>Lophotrochozoa</taxon>
        <taxon>Platyhelminthes</taxon>
        <taxon>Cestoda</taxon>
        <taxon>Eucestoda</taxon>
        <taxon>Cyclophyllidea</taxon>
        <taxon>Taeniidae</taxon>
        <taxon>Echinococcus</taxon>
    </lineage>
</organism>